<keyword evidence="1" id="KW-1133">Transmembrane helix</keyword>
<dbReference type="VEuPathDB" id="FungiDB:DIURU_005468"/>
<organism evidence="2 3">
    <name type="scientific">Diutina rugosa</name>
    <name type="common">Yeast</name>
    <name type="synonym">Candida rugosa</name>
    <dbReference type="NCBI Taxonomy" id="5481"/>
    <lineage>
        <taxon>Eukaryota</taxon>
        <taxon>Fungi</taxon>
        <taxon>Dikarya</taxon>
        <taxon>Ascomycota</taxon>
        <taxon>Saccharomycotina</taxon>
        <taxon>Pichiomycetes</taxon>
        <taxon>Debaryomycetaceae</taxon>
        <taxon>Diutina</taxon>
    </lineage>
</organism>
<dbReference type="PANTHER" id="PTHR11183">
    <property type="entry name" value="GLYCOGENIN SUBFAMILY MEMBER"/>
    <property type="match status" value="1"/>
</dbReference>
<dbReference type="Proteomes" id="UP000449547">
    <property type="component" value="Unassembled WGS sequence"/>
</dbReference>
<dbReference type="InterPro" id="IPR050587">
    <property type="entry name" value="GNT1/Glycosyltrans_8"/>
</dbReference>
<dbReference type="SUPFAM" id="SSF53448">
    <property type="entry name" value="Nucleotide-diphospho-sugar transferases"/>
    <property type="match status" value="1"/>
</dbReference>
<dbReference type="GeneID" id="54784119"/>
<protein>
    <recommendedName>
        <fullName evidence="4">Glucose N-acetyltransferase 1</fullName>
    </recommendedName>
</protein>
<sequence length="451" mass="53336">MKNLSWWSRNWEFKLGIAIAAYFLLQYFVLDSLQHHDAELASHLRVIPPAYLDQWQHINPVSPGSKVAYVQYATTYGHINLAVINGIELRKAGTVADVVVVFDQRLRHFNHEQWNRLLTLARDHSITLKPVDTIRADVAEDVWQNSFTKLYAFNMTEYDRVVYFDGDSMLMKGHLDELFSIPEEIEFASPHAYWHNHVLEKYHEKEGLGHEPSRPNVDIPVLADYIRKTTDRAQLLKGTDADWNLLPPLFYDDNKYGNRLDFFGTHIMVITPNTKRFNDLLRYVSTPWWWKFTKPELSHKRNEYDMEVINKYMDQQLRHGADFKMAILPHTVYGVLTGEFLEEYHRRFVVPPQYTPFITKESNEEWDATDALMNVKLIHFSDAPIPKPWETYNDQMPYNTKRTFCMFDYDEAEFNSKYPVFKPRITDDCESVEAWEGIRERFSKQMTNWVV</sequence>
<comment type="caution">
    <text evidence="2">The sequence shown here is derived from an EMBL/GenBank/DDBJ whole genome shotgun (WGS) entry which is preliminary data.</text>
</comment>
<dbReference type="InterPro" id="IPR029044">
    <property type="entry name" value="Nucleotide-diphossugar_trans"/>
</dbReference>
<evidence type="ECO:0000313" key="3">
    <source>
        <dbReference type="Proteomes" id="UP000449547"/>
    </source>
</evidence>
<dbReference type="EMBL" id="SWFT01000161">
    <property type="protein sequence ID" value="KAA8896955.1"/>
    <property type="molecule type" value="Genomic_DNA"/>
</dbReference>
<reference evidence="2 3" key="1">
    <citation type="submission" date="2019-07" db="EMBL/GenBank/DDBJ databases">
        <title>Genome assembly of two rare yeast pathogens: Diutina rugosa and Trichomonascus ciferrii.</title>
        <authorList>
            <person name="Mixao V."/>
            <person name="Saus E."/>
            <person name="Hansen A."/>
            <person name="Lass-Flor C."/>
            <person name="Gabaldon T."/>
        </authorList>
    </citation>
    <scope>NUCLEOTIDE SEQUENCE [LARGE SCALE GENOMIC DNA]</scope>
    <source>
        <strain evidence="2 3">CBS 613</strain>
    </source>
</reference>
<name>A0A642UD12_DIURU</name>
<keyword evidence="1" id="KW-0472">Membrane</keyword>
<dbReference type="Gene3D" id="3.90.550.10">
    <property type="entry name" value="Spore Coat Polysaccharide Biosynthesis Protein SpsA, Chain A"/>
    <property type="match status" value="1"/>
</dbReference>
<feature type="transmembrane region" description="Helical" evidence="1">
    <location>
        <begin position="12"/>
        <end position="30"/>
    </location>
</feature>
<gene>
    <name evidence="2" type="ORF">DIURU_005468</name>
</gene>
<dbReference type="RefSeq" id="XP_034009697.1">
    <property type="nucleotide sequence ID" value="XM_034158453.1"/>
</dbReference>
<keyword evidence="3" id="KW-1185">Reference proteome</keyword>
<keyword evidence="1" id="KW-0812">Transmembrane</keyword>
<dbReference type="OrthoDB" id="2014201at2759"/>
<accession>A0A642UD12</accession>
<evidence type="ECO:0000256" key="1">
    <source>
        <dbReference type="SAM" id="Phobius"/>
    </source>
</evidence>
<dbReference type="AlphaFoldDB" id="A0A642UD12"/>
<evidence type="ECO:0008006" key="4">
    <source>
        <dbReference type="Google" id="ProtNLM"/>
    </source>
</evidence>
<proteinExistence type="predicted"/>
<dbReference type="OMA" id="ILPHRVY"/>
<evidence type="ECO:0000313" key="2">
    <source>
        <dbReference type="EMBL" id="KAA8896955.1"/>
    </source>
</evidence>